<comment type="cofactor">
    <cofactor evidence="1">
        <name>Zn(2+)</name>
        <dbReference type="ChEBI" id="CHEBI:29105"/>
    </cofactor>
</comment>
<dbReference type="PRINTS" id="PR00786">
    <property type="entry name" value="NEPRILYSIN"/>
</dbReference>
<evidence type="ECO:0000256" key="2">
    <source>
        <dbReference type="ARBA" id="ARBA00007357"/>
    </source>
</evidence>
<dbReference type="Proteomes" id="UP000265716">
    <property type="component" value="Unassembled WGS sequence"/>
</dbReference>
<keyword evidence="4" id="KW-0479">Metal-binding</keyword>
<evidence type="ECO:0000313" key="11">
    <source>
        <dbReference type="Proteomes" id="UP000265716"/>
    </source>
</evidence>
<keyword evidence="7" id="KW-0482">Metalloprotease</keyword>
<dbReference type="InterPro" id="IPR000718">
    <property type="entry name" value="Peptidase_M13"/>
</dbReference>
<comment type="similarity">
    <text evidence="2">Belongs to the peptidase M13 family.</text>
</comment>
<dbReference type="InterPro" id="IPR008753">
    <property type="entry name" value="Peptidase_M13_N"/>
</dbReference>
<proteinExistence type="inferred from homology"/>
<dbReference type="Gene3D" id="3.40.390.10">
    <property type="entry name" value="Collagenase (Catalytic Domain)"/>
    <property type="match status" value="1"/>
</dbReference>
<keyword evidence="3" id="KW-0645">Protease</keyword>
<evidence type="ECO:0000256" key="1">
    <source>
        <dbReference type="ARBA" id="ARBA00001947"/>
    </source>
</evidence>
<dbReference type="GO" id="GO:0004222">
    <property type="term" value="F:metalloendopeptidase activity"/>
    <property type="evidence" value="ECO:0007669"/>
    <property type="project" value="InterPro"/>
</dbReference>
<feature type="domain" description="Peptidase M13 N-terminal" evidence="9">
    <location>
        <begin position="25"/>
        <end position="111"/>
    </location>
</feature>
<evidence type="ECO:0000259" key="9">
    <source>
        <dbReference type="Pfam" id="PF05649"/>
    </source>
</evidence>
<name>A0A397C2Q8_APHAT</name>
<gene>
    <name evidence="10" type="ORF">DYB38_012741</name>
</gene>
<evidence type="ECO:0000256" key="5">
    <source>
        <dbReference type="ARBA" id="ARBA00022801"/>
    </source>
</evidence>
<dbReference type="SUPFAM" id="SSF55486">
    <property type="entry name" value="Metalloproteases ('zincins'), catalytic domain"/>
    <property type="match status" value="1"/>
</dbReference>
<evidence type="ECO:0000256" key="3">
    <source>
        <dbReference type="ARBA" id="ARBA00022670"/>
    </source>
</evidence>
<keyword evidence="6" id="KW-0862">Zinc</keyword>
<reference evidence="10 11" key="1">
    <citation type="submission" date="2018-08" db="EMBL/GenBank/DDBJ databases">
        <title>Aphanomyces genome sequencing and annotation.</title>
        <authorList>
            <person name="Minardi D."/>
            <person name="Oidtmann B."/>
            <person name="Van Der Giezen M."/>
            <person name="Studholme D.J."/>
        </authorList>
    </citation>
    <scope>NUCLEOTIDE SEQUENCE [LARGE SCALE GENOMIC DNA]</scope>
    <source>
        <strain evidence="10 11">SA</strain>
    </source>
</reference>
<feature type="domain" description="Peptidase M13 C-terminal" evidence="8">
    <location>
        <begin position="166"/>
        <end position="366"/>
    </location>
</feature>
<dbReference type="GO" id="GO:0005886">
    <property type="term" value="C:plasma membrane"/>
    <property type="evidence" value="ECO:0007669"/>
    <property type="project" value="TreeGrafter"/>
</dbReference>
<feature type="non-terminal residue" evidence="10">
    <location>
        <position position="1"/>
    </location>
</feature>
<dbReference type="GO" id="GO:0016485">
    <property type="term" value="P:protein processing"/>
    <property type="evidence" value="ECO:0007669"/>
    <property type="project" value="TreeGrafter"/>
</dbReference>
<dbReference type="Pfam" id="PF05649">
    <property type="entry name" value="Peptidase_M13_N"/>
    <property type="match status" value="1"/>
</dbReference>
<sequence length="370" mass="41799">LIHCAFCPQLHTLPPAVLQNLFGKKIDYEEVEPTREKFCVSQASSTVGELLGQYFFDAVWSADTAKTVDELAKALKSSFSTGIATADWLDNSTRARAQTKLSKLVHLVGGPEKPQLYPTLTLDSKSYLKNRWKISQVNIDTNLKLNGQPVDKRKFVMPPQESTPQYRYNMNQMEVPGGILQPPVFDVKYDAAQNFGAIGTVIGHEITHGFDRTGRKFDGDGNLNYWLSSATSTAFNTKAQCIRDQYANFVVKNEVTGDVLGNIDAWVSLDETIADNGGLKTSFRAYHEYLKKFPSQYTEEAGDKLFYLSYAQVWCSKNTEDQLLWNMRDKYPPGRFRVTGTLQNDAEFARVFQCPTVSYMNPPEKCLLWE</sequence>
<dbReference type="Pfam" id="PF01431">
    <property type="entry name" value="Peptidase_M13"/>
    <property type="match status" value="1"/>
</dbReference>
<dbReference type="CDD" id="cd08662">
    <property type="entry name" value="M13"/>
    <property type="match status" value="1"/>
</dbReference>
<protein>
    <recommendedName>
        <fullName evidence="12">Peptidase M13 C-terminal domain-containing protein</fullName>
    </recommendedName>
</protein>
<evidence type="ECO:0000259" key="8">
    <source>
        <dbReference type="Pfam" id="PF01431"/>
    </source>
</evidence>
<dbReference type="AlphaFoldDB" id="A0A397C2Q8"/>
<accession>A0A397C2Q8</accession>
<keyword evidence="5" id="KW-0378">Hydrolase</keyword>
<evidence type="ECO:0000256" key="4">
    <source>
        <dbReference type="ARBA" id="ARBA00022723"/>
    </source>
</evidence>
<evidence type="ECO:0008006" key="12">
    <source>
        <dbReference type="Google" id="ProtNLM"/>
    </source>
</evidence>
<comment type="caution">
    <text evidence="10">The sequence shown here is derived from an EMBL/GenBank/DDBJ whole genome shotgun (WGS) entry which is preliminary data.</text>
</comment>
<evidence type="ECO:0000256" key="6">
    <source>
        <dbReference type="ARBA" id="ARBA00022833"/>
    </source>
</evidence>
<dbReference type="EMBL" id="QUTC01012584">
    <property type="protein sequence ID" value="RHY36288.1"/>
    <property type="molecule type" value="Genomic_DNA"/>
</dbReference>
<organism evidence="10 11">
    <name type="scientific">Aphanomyces astaci</name>
    <name type="common">Crayfish plague agent</name>
    <dbReference type="NCBI Taxonomy" id="112090"/>
    <lineage>
        <taxon>Eukaryota</taxon>
        <taxon>Sar</taxon>
        <taxon>Stramenopiles</taxon>
        <taxon>Oomycota</taxon>
        <taxon>Saprolegniomycetes</taxon>
        <taxon>Saprolegniales</taxon>
        <taxon>Verrucalvaceae</taxon>
        <taxon>Aphanomyces</taxon>
    </lineage>
</organism>
<evidence type="ECO:0000256" key="7">
    <source>
        <dbReference type="ARBA" id="ARBA00023049"/>
    </source>
</evidence>
<dbReference type="PROSITE" id="PS51885">
    <property type="entry name" value="NEPRILYSIN"/>
    <property type="match status" value="1"/>
</dbReference>
<dbReference type="PANTHER" id="PTHR11733:SF167">
    <property type="entry name" value="FI17812P1-RELATED"/>
    <property type="match status" value="1"/>
</dbReference>
<dbReference type="InterPro" id="IPR024079">
    <property type="entry name" value="MetalloPept_cat_dom_sf"/>
</dbReference>
<evidence type="ECO:0000313" key="10">
    <source>
        <dbReference type="EMBL" id="RHY36288.1"/>
    </source>
</evidence>
<dbReference type="InterPro" id="IPR018497">
    <property type="entry name" value="Peptidase_M13_C"/>
</dbReference>
<dbReference type="PANTHER" id="PTHR11733">
    <property type="entry name" value="ZINC METALLOPROTEASE FAMILY M13 NEPRILYSIN-RELATED"/>
    <property type="match status" value="1"/>
</dbReference>
<dbReference type="GO" id="GO:0046872">
    <property type="term" value="F:metal ion binding"/>
    <property type="evidence" value="ECO:0007669"/>
    <property type="project" value="UniProtKB-KW"/>
</dbReference>